<feature type="transmembrane region" description="Helical" evidence="1">
    <location>
        <begin position="258"/>
        <end position="277"/>
    </location>
</feature>
<gene>
    <name evidence="2" type="ORF">N7U66_06520</name>
</gene>
<dbReference type="EMBL" id="CP113088">
    <property type="protein sequence ID" value="WAC03223.1"/>
    <property type="molecule type" value="Genomic_DNA"/>
</dbReference>
<evidence type="ECO:0000313" key="3">
    <source>
        <dbReference type="Proteomes" id="UP001164705"/>
    </source>
</evidence>
<keyword evidence="3" id="KW-1185">Reference proteome</keyword>
<dbReference type="RefSeq" id="WP_267677799.1">
    <property type="nucleotide sequence ID" value="NZ_CP113088.1"/>
</dbReference>
<keyword evidence="1" id="KW-1133">Transmembrane helix</keyword>
<protein>
    <submittedName>
        <fullName evidence="2">Stage II sporulation protein M</fullName>
    </submittedName>
</protein>
<keyword evidence="1" id="KW-0812">Transmembrane</keyword>
<dbReference type="Proteomes" id="UP001164705">
    <property type="component" value="Chromosome"/>
</dbReference>
<accession>A0A9E8MX23</accession>
<keyword evidence="1" id="KW-0472">Membrane</keyword>
<dbReference type="Pfam" id="PF01944">
    <property type="entry name" value="SpoIIM"/>
    <property type="match status" value="1"/>
</dbReference>
<proteinExistence type="predicted"/>
<dbReference type="AlphaFoldDB" id="A0A9E8MX23"/>
<dbReference type="PANTHER" id="PTHR35337">
    <property type="entry name" value="SLR1478 PROTEIN"/>
    <property type="match status" value="1"/>
</dbReference>
<dbReference type="KEGG" id="lnu:N7U66_06520"/>
<dbReference type="PANTHER" id="PTHR35337:SF1">
    <property type="entry name" value="SLR1478 PROTEIN"/>
    <property type="match status" value="1"/>
</dbReference>
<feature type="transmembrane region" description="Helical" evidence="1">
    <location>
        <begin position="100"/>
        <end position="119"/>
    </location>
</feature>
<name>A0A9E8MX23_9FLAO</name>
<feature type="transmembrane region" description="Helical" evidence="1">
    <location>
        <begin position="215"/>
        <end position="237"/>
    </location>
</feature>
<feature type="transmembrane region" description="Helical" evidence="1">
    <location>
        <begin position="289"/>
        <end position="308"/>
    </location>
</feature>
<evidence type="ECO:0000256" key="1">
    <source>
        <dbReference type="SAM" id="Phobius"/>
    </source>
</evidence>
<dbReference type="InterPro" id="IPR002798">
    <property type="entry name" value="SpoIIM-like"/>
</dbReference>
<evidence type="ECO:0000313" key="2">
    <source>
        <dbReference type="EMBL" id="WAC03223.1"/>
    </source>
</evidence>
<reference evidence="2" key="1">
    <citation type="submission" date="2022-11" db="EMBL/GenBank/DDBJ databases">
        <title>Lacinutrix neustonica HL-RS19T sp. nov., isolated from the surface microlayer sample of brackish Lake Shihwa.</title>
        <authorList>
            <person name="Choi J.Y."/>
            <person name="Hwang C.Y."/>
        </authorList>
    </citation>
    <scope>NUCLEOTIDE SEQUENCE</scope>
    <source>
        <strain evidence="2">HL-RS19</strain>
    </source>
</reference>
<sequence length="345" mass="39606">MREAAFVKQNKDKWLTFENVLLNKTVISPDALSNLYIEITDHLSYAKTFYPDSNTEGYLNGLASVAHQQIYETKKESKNRIITFFTHEFPLMFFHHHRELLVAFLVFTLFVIVGVYSAANEGDFVRGFLGDNYVNMTMENIEKGDPMGVYKEQGEFHMFLGITLNNIKVALMAFGYGIMFAIGSLFIMMQNGIMLGSFQYMFYEQGLLWESVRTIWIHGTIEISVIIIAGASGLVLGNSMLFPGTYTRLASFKRGVMNGLKILMSTIPFFIIAGFLEGFVTRHTEMPDWLAILIITSSLTLICFYYVFYPMALNKKEKQKLALQEQELHLLPNQLNEHHENLHRF</sequence>
<organism evidence="2 3">
    <name type="scientific">Lacinutrix neustonica</name>
    <dbReference type="NCBI Taxonomy" id="2980107"/>
    <lineage>
        <taxon>Bacteria</taxon>
        <taxon>Pseudomonadati</taxon>
        <taxon>Bacteroidota</taxon>
        <taxon>Flavobacteriia</taxon>
        <taxon>Flavobacteriales</taxon>
        <taxon>Flavobacteriaceae</taxon>
        <taxon>Lacinutrix</taxon>
    </lineage>
</organism>